<gene>
    <name evidence="3" type="ORF">CF651_01315</name>
</gene>
<evidence type="ECO:0000313" key="4">
    <source>
        <dbReference type="Proteomes" id="UP000215509"/>
    </source>
</evidence>
<sequence>MLDLYWGLLITGVLFAVVTVIFGDLLSNALDGLFDFMSGEHLHMLQPMVLFSGITVCGGAGIVMTRYSSWGNAGILLASLVCALAVSILVYFVYVKPMERSENSVAFSMQDLVGTIAEVITPIPAGGYGEVLVRMGAGHTNQIAASFEGKAIQAGTKVVTVEVKDGTLYVACFDKEEDSVNR</sequence>
<feature type="domain" description="Membrane protein NfeD2 N-terminal transmembrane" evidence="2">
    <location>
        <begin position="3"/>
        <end position="103"/>
    </location>
</feature>
<dbReference type="AlphaFoldDB" id="A0A229UWI4"/>
<dbReference type="InterPro" id="IPR012340">
    <property type="entry name" value="NA-bd_OB-fold"/>
</dbReference>
<comment type="caution">
    <text evidence="3">The sequence shown here is derived from an EMBL/GenBank/DDBJ whole genome shotgun (WGS) entry which is preliminary data.</text>
</comment>
<feature type="transmembrane region" description="Helical" evidence="1">
    <location>
        <begin position="6"/>
        <end position="27"/>
    </location>
</feature>
<keyword evidence="1" id="KW-0812">Transmembrane</keyword>
<dbReference type="GO" id="GO:0006508">
    <property type="term" value="P:proteolysis"/>
    <property type="evidence" value="ECO:0007669"/>
    <property type="project" value="UniProtKB-KW"/>
</dbReference>
<feature type="transmembrane region" description="Helical" evidence="1">
    <location>
        <begin position="48"/>
        <end position="67"/>
    </location>
</feature>
<dbReference type="Pfam" id="PF25842">
    <property type="entry name" value="NfeD_TM"/>
    <property type="match status" value="1"/>
</dbReference>
<protein>
    <submittedName>
        <fullName evidence="3">Protease</fullName>
    </submittedName>
</protein>
<organism evidence="3 4">
    <name type="scientific">Paenibacillus rigui</name>
    <dbReference type="NCBI Taxonomy" id="554312"/>
    <lineage>
        <taxon>Bacteria</taxon>
        <taxon>Bacillati</taxon>
        <taxon>Bacillota</taxon>
        <taxon>Bacilli</taxon>
        <taxon>Bacillales</taxon>
        <taxon>Paenibacillaceae</taxon>
        <taxon>Paenibacillus</taxon>
    </lineage>
</organism>
<keyword evidence="3" id="KW-0378">Hydrolase</keyword>
<dbReference type="Proteomes" id="UP000215509">
    <property type="component" value="Unassembled WGS sequence"/>
</dbReference>
<dbReference type="InterPro" id="IPR058653">
    <property type="entry name" value="NfeD2_TM"/>
</dbReference>
<dbReference type="Gene3D" id="2.40.50.140">
    <property type="entry name" value="Nucleic acid-binding proteins"/>
    <property type="match status" value="1"/>
</dbReference>
<proteinExistence type="predicted"/>
<evidence type="ECO:0000256" key="1">
    <source>
        <dbReference type="SAM" id="Phobius"/>
    </source>
</evidence>
<dbReference type="RefSeq" id="WP_094013034.1">
    <property type="nucleotide sequence ID" value="NZ_NMQW01000002.1"/>
</dbReference>
<evidence type="ECO:0000259" key="2">
    <source>
        <dbReference type="Pfam" id="PF25842"/>
    </source>
</evidence>
<dbReference type="OrthoDB" id="1683445at2"/>
<reference evidence="3 4" key="1">
    <citation type="submission" date="2017-07" db="EMBL/GenBank/DDBJ databases">
        <title>Genome sequencing and assembly of Paenibacillus rigui.</title>
        <authorList>
            <person name="Mayilraj S."/>
        </authorList>
    </citation>
    <scope>NUCLEOTIDE SEQUENCE [LARGE SCALE GENOMIC DNA]</scope>
    <source>
        <strain evidence="3 4">JCM 16352</strain>
    </source>
</reference>
<keyword evidence="1" id="KW-0472">Membrane</keyword>
<feature type="transmembrane region" description="Helical" evidence="1">
    <location>
        <begin position="73"/>
        <end position="94"/>
    </location>
</feature>
<accession>A0A229UWI4</accession>
<keyword evidence="3" id="KW-0645">Protease</keyword>
<keyword evidence="1" id="KW-1133">Transmembrane helix</keyword>
<dbReference type="EMBL" id="NMQW01000002">
    <property type="protein sequence ID" value="OXM87784.1"/>
    <property type="molecule type" value="Genomic_DNA"/>
</dbReference>
<name>A0A229UWI4_9BACL</name>
<dbReference type="GO" id="GO:0008233">
    <property type="term" value="F:peptidase activity"/>
    <property type="evidence" value="ECO:0007669"/>
    <property type="project" value="UniProtKB-KW"/>
</dbReference>
<evidence type="ECO:0000313" key="3">
    <source>
        <dbReference type="EMBL" id="OXM87784.1"/>
    </source>
</evidence>
<keyword evidence="4" id="KW-1185">Reference proteome</keyword>